<name>W7TQM2_9STRA</name>
<keyword evidence="2" id="KW-1185">Reference proteome</keyword>
<sequence length="68" mass="7961">MAGRYKYSYILFNGFCIGSRDNLAFNWIKHIFLQTTLKPQEVVVWPGLYHSYAITLPPPFESLSNHLR</sequence>
<dbReference type="EMBL" id="AZIL01002115">
    <property type="protein sequence ID" value="EWM22721.1"/>
    <property type="molecule type" value="Genomic_DNA"/>
</dbReference>
<gene>
    <name evidence="1" type="ORF">Naga_101219g2</name>
</gene>
<protein>
    <submittedName>
        <fullName evidence="1">Uncharacterized protein</fullName>
    </submittedName>
</protein>
<evidence type="ECO:0000313" key="2">
    <source>
        <dbReference type="Proteomes" id="UP000019335"/>
    </source>
</evidence>
<evidence type="ECO:0000313" key="1">
    <source>
        <dbReference type="EMBL" id="EWM22721.1"/>
    </source>
</evidence>
<comment type="caution">
    <text evidence="1">The sequence shown here is derived from an EMBL/GenBank/DDBJ whole genome shotgun (WGS) entry which is preliminary data.</text>
</comment>
<dbReference type="AlphaFoldDB" id="W7TQM2"/>
<reference evidence="1 2" key="1">
    <citation type="journal article" date="2014" name="Mol. Plant">
        <title>Chromosome Scale Genome Assembly and Transcriptome Profiling of Nannochloropsis gaditana in Nitrogen Depletion.</title>
        <authorList>
            <person name="Corteggiani Carpinelli E."/>
            <person name="Telatin A."/>
            <person name="Vitulo N."/>
            <person name="Forcato C."/>
            <person name="D'Angelo M."/>
            <person name="Schiavon R."/>
            <person name="Vezzi A."/>
            <person name="Giacometti G.M."/>
            <person name="Morosinotto T."/>
            <person name="Valle G."/>
        </authorList>
    </citation>
    <scope>NUCLEOTIDE SEQUENCE [LARGE SCALE GENOMIC DNA]</scope>
    <source>
        <strain evidence="1 2">B-31</strain>
    </source>
</reference>
<accession>W7TQM2</accession>
<dbReference type="Proteomes" id="UP000019335">
    <property type="component" value="Unassembled WGS sequence"/>
</dbReference>
<proteinExistence type="predicted"/>
<organism evidence="1 2">
    <name type="scientific">Nannochloropsis gaditana</name>
    <dbReference type="NCBI Taxonomy" id="72520"/>
    <lineage>
        <taxon>Eukaryota</taxon>
        <taxon>Sar</taxon>
        <taxon>Stramenopiles</taxon>
        <taxon>Ochrophyta</taxon>
        <taxon>Eustigmatophyceae</taxon>
        <taxon>Eustigmatales</taxon>
        <taxon>Monodopsidaceae</taxon>
        <taxon>Nannochloropsis</taxon>
    </lineage>
</organism>